<proteinExistence type="predicted"/>
<keyword evidence="2" id="KW-1185">Reference proteome</keyword>
<evidence type="ECO:0000313" key="1">
    <source>
        <dbReference type="EMBL" id="QQV92199.1"/>
    </source>
</evidence>
<name>A0A7U0GBQ1_9CAUD</name>
<reference evidence="1 2" key="1">
    <citation type="submission" date="2020-12" db="EMBL/GenBank/DDBJ databases">
        <title>Genomic characterization of four novel bacteriophages infecting Klebsiella pneumoniae.</title>
        <authorList>
            <person name="Estrada Bonilla B."/>
            <person name="Costa A.R."/>
            <person name="van Rossum T."/>
            <person name="Hagedoorn S."/>
            <person name="Wallinga H."/>
            <person name="Xiao M."/>
            <person name="Song W."/>
            <person name="Haas P.-J."/>
            <person name="Nobrega F.L."/>
            <person name="Brouns S.J.J."/>
        </authorList>
    </citation>
    <scope>NUCLEOTIDE SEQUENCE [LARGE SCALE GENOMIC DNA]</scope>
</reference>
<protein>
    <submittedName>
        <fullName evidence="1">Uncharacterized protein</fullName>
    </submittedName>
</protein>
<gene>
    <name evidence="1" type="ORF">vBKpMFBKp24_318</name>
</gene>
<dbReference type="Proteomes" id="UP000596381">
    <property type="component" value="Segment"/>
</dbReference>
<evidence type="ECO:0000313" key="2">
    <source>
        <dbReference type="Proteomes" id="UP000596381"/>
    </source>
</evidence>
<dbReference type="EMBL" id="MW394391">
    <property type="protein sequence ID" value="QQV92199.1"/>
    <property type="molecule type" value="Genomic_DNA"/>
</dbReference>
<accession>A0A7U0GBQ1</accession>
<sequence>MSEVKEKKEVVAEISKEVIDLSGKIGDNLFITEHGTISQKEGVDTFMENAPAEIKDSIEAVQRYESLYATAVLHNIGPKAIEHLKEHRDNKRVWGIIRTGETGIAANYTPPTGKKADGTMKDPSVTIAYRRKEHADHELVRREIYSKTKELFD</sequence>
<organism evidence="1 2">
    <name type="scientific">Klebsiella phage vB_KpM_FBKp24</name>
    <dbReference type="NCBI Taxonomy" id="2801834"/>
    <lineage>
        <taxon>Viruses</taxon>
        <taxon>Duplodnaviria</taxon>
        <taxon>Heunggongvirae</taxon>
        <taxon>Uroviricota</taxon>
        <taxon>Caudoviricetes</taxon>
        <taxon>Chimalliviridae</taxon>
        <taxon>Maaswegvirus</taxon>
        <taxon>Maaswegvirus Kp24</taxon>
    </lineage>
</organism>